<proteinExistence type="predicted"/>
<reference evidence="2 3" key="1">
    <citation type="submission" date="2019-01" db="EMBL/GenBank/DDBJ databases">
        <title>Genome sequencing of the rare red list fungi Fomitopsis rosea.</title>
        <authorList>
            <person name="Buettner E."/>
            <person name="Kellner H."/>
        </authorList>
    </citation>
    <scope>NUCLEOTIDE SEQUENCE [LARGE SCALE GENOMIC DNA]</scope>
    <source>
        <strain evidence="2 3">DSM 105464</strain>
    </source>
</reference>
<feature type="region of interest" description="Disordered" evidence="1">
    <location>
        <begin position="280"/>
        <end position="321"/>
    </location>
</feature>
<gene>
    <name evidence="2" type="ORF">EVJ58_g4994</name>
</gene>
<sequence>MPSTYSSDSSEDDGLYFVPVEGTYLAVQLDPVNTVNPLGDPQLTAATQALQPAKYIAHVFEIMELPLPSRPDHMCLIALVGQGLCRQDDNACVDTTIATVRVPTKIYYDLTDAVSIIPREVWPMKVYLDDDHTKRDIRLEAKTQGVAQSSSGQAANDLPGVHTAPNPVVCGEAGRLGDPAPRADGLQADIAEPGVDALNIEPQMANDGVDVHHGDLCTDTSRPVPPAPHNMTVDSTKGLADKTPCLPTQLEPSQTDRATLPPDACAGVDIMEDDHRGVGTVDKLSLSSSDSQRQGRHVGDDGRSGSSTSSMIESTADRPWSASPALSDLLDRVFLGNPEKDRDIIPLVSVSLDLSEVSEVNDPMAFLREIDEFERLVLEHRRRQARAEREHGRADDVSLAASWVVVAADVPSIFENQNLTAPKRTRLSSSSATVQAILRLLTYRAELCDAAKSKLQSRARHMRRRSVAFLKAARAVVTYSFTVRIEYALDLD</sequence>
<dbReference type="EMBL" id="SEKV01000242">
    <property type="protein sequence ID" value="TFY60679.1"/>
    <property type="molecule type" value="Genomic_DNA"/>
</dbReference>
<protein>
    <submittedName>
        <fullName evidence="2">Uncharacterized protein</fullName>
    </submittedName>
</protein>
<dbReference type="AlphaFoldDB" id="A0A4Y9YIA4"/>
<dbReference type="STRING" id="34475.A0A4Y9YIA4"/>
<feature type="compositionally biased region" description="Low complexity" evidence="1">
    <location>
        <begin position="304"/>
        <end position="314"/>
    </location>
</feature>
<name>A0A4Y9YIA4_9APHY</name>
<dbReference type="Proteomes" id="UP000298390">
    <property type="component" value="Unassembled WGS sequence"/>
</dbReference>
<evidence type="ECO:0000313" key="3">
    <source>
        <dbReference type="Proteomes" id="UP000298390"/>
    </source>
</evidence>
<organism evidence="2 3">
    <name type="scientific">Rhodofomes roseus</name>
    <dbReference type="NCBI Taxonomy" id="34475"/>
    <lineage>
        <taxon>Eukaryota</taxon>
        <taxon>Fungi</taxon>
        <taxon>Dikarya</taxon>
        <taxon>Basidiomycota</taxon>
        <taxon>Agaricomycotina</taxon>
        <taxon>Agaricomycetes</taxon>
        <taxon>Polyporales</taxon>
        <taxon>Rhodofomes</taxon>
    </lineage>
</organism>
<comment type="caution">
    <text evidence="2">The sequence shown here is derived from an EMBL/GenBank/DDBJ whole genome shotgun (WGS) entry which is preliminary data.</text>
</comment>
<evidence type="ECO:0000313" key="2">
    <source>
        <dbReference type="EMBL" id="TFY60679.1"/>
    </source>
</evidence>
<accession>A0A4Y9YIA4</accession>
<feature type="region of interest" description="Disordered" evidence="1">
    <location>
        <begin position="220"/>
        <end position="267"/>
    </location>
</feature>
<evidence type="ECO:0000256" key="1">
    <source>
        <dbReference type="SAM" id="MobiDB-lite"/>
    </source>
</evidence>